<feature type="coiled-coil region" evidence="6">
    <location>
        <begin position="474"/>
        <end position="702"/>
    </location>
</feature>
<evidence type="ECO:0000256" key="1">
    <source>
        <dbReference type="ARBA" id="ARBA00004123"/>
    </source>
</evidence>
<dbReference type="GO" id="GO:0006406">
    <property type="term" value="P:mRNA export from nucleus"/>
    <property type="evidence" value="ECO:0007669"/>
    <property type="project" value="TreeGrafter"/>
</dbReference>
<dbReference type="InterPro" id="IPR012929">
    <property type="entry name" value="Nucleoprot-TPR/MLP1-2_dom"/>
</dbReference>
<evidence type="ECO:0000256" key="3">
    <source>
        <dbReference type="ARBA" id="ARBA00019789"/>
    </source>
</evidence>
<feature type="region of interest" description="Disordered" evidence="7">
    <location>
        <begin position="152"/>
        <end position="194"/>
    </location>
</feature>
<feature type="region of interest" description="Disordered" evidence="7">
    <location>
        <begin position="785"/>
        <end position="804"/>
    </location>
</feature>
<organism evidence="10">
    <name type="scientific">Echinostoma caproni</name>
    <dbReference type="NCBI Taxonomy" id="27848"/>
    <lineage>
        <taxon>Eukaryota</taxon>
        <taxon>Metazoa</taxon>
        <taxon>Spiralia</taxon>
        <taxon>Lophotrochozoa</taxon>
        <taxon>Platyhelminthes</taxon>
        <taxon>Trematoda</taxon>
        <taxon>Digenea</taxon>
        <taxon>Plagiorchiida</taxon>
        <taxon>Echinostomata</taxon>
        <taxon>Echinostomatoidea</taxon>
        <taxon>Echinostomatidae</taxon>
        <taxon>Echinostoma</taxon>
    </lineage>
</organism>
<dbReference type="GO" id="GO:1901673">
    <property type="term" value="P:regulation of mitotic spindle assembly"/>
    <property type="evidence" value="ECO:0007669"/>
    <property type="project" value="TreeGrafter"/>
</dbReference>
<evidence type="ECO:0000259" key="8">
    <source>
        <dbReference type="Pfam" id="PF07926"/>
    </source>
</evidence>
<keyword evidence="5" id="KW-0539">Nucleus</keyword>
<evidence type="ECO:0000256" key="7">
    <source>
        <dbReference type="SAM" id="MobiDB-lite"/>
    </source>
</evidence>
<dbReference type="PANTHER" id="PTHR18898">
    <property type="entry name" value="NUCLEOPROTEIN TPR-RELATED"/>
    <property type="match status" value="1"/>
</dbReference>
<evidence type="ECO:0000256" key="5">
    <source>
        <dbReference type="ARBA" id="ARBA00023242"/>
    </source>
</evidence>
<sequence>LLREVEVIRGTVVEEPNQDNAETDEMLNKSQLLDKSIIRVADLDKLFMNPDSSAAEIIDEHLVTWRGLKELQLQNQRLLCVARDLATQLVQRECEEKNTASRVSELTVRVETLSGELDVVRMAAREARLETQMVTRQRDSYRALLKQYDIDVSRSEEEQNEEKSTPEEGKENASELPDTEVHPSPAAKHSERSSLNANLTLANVERLEESLASLDAEFKRYREDKLESDKIYSSTIEQLRKEASDARLLNQKLAAQLDFTHEKLRNMEANVSGYKQEITVLREMNARYSTSAAASEAELTRLREDLIRTSDKLLEVEVDARHSARQLEMARANETRWKQENEALRRQDQMHTQLMHQLEAIQGNLEQRESSSRSAMERRITQLETQLTEAQAAFTEASQSYKSTKETLERELELARQSLSLEQAELEQLRTKLVAAEQELQELKPKKDTEVVTTTEESDEHVMQEVAIENATRIRELQLEVDGLHVRLDAARKQTEQMRELSTEAENRLVEAVEENKQLEQRLSQELSENKQRCEFLEAQLDLEKKERQNLVNENIRTIEEAHQMNAELRRELATVQSELESVKARCESALQLEAGAKSEIEAYERIAQEARQKYERELSLHAEDVEALTEARKRAEDVRSQMANLQQQCSSAETKAEAATNELKAQNTLWQSERETLIEKLQQADKDQSLLQEQLVKLTQQLVSLRKVMEKSDGMQSTPGTSSTDVDESTGLSDLKTSEDLLQLVNYLRRQKSIAEASCDASSAEISRLLLRISSLENQKDHLQTELDRERKSSELASETTQRHSELMERIEQLNLVTESNRLLRHERETLRENLAEMEKQLENLRATVNPLREENNSLLARVNSLTSEHHSLEEERDRWKERCNRLVETAQRMDPEQYRLACNERDELQRKLRRTEEELQHNQTKLSEVRSELEDRVKKLEQEKIEASNQRQDAEKRCTEYSAQCETLRKAVDARQTTIVKLRDIGKKYRNEAEVLRRQLSESQSGEAELQSLNGALTEAKADLVTLRADLSTVRVQNSQLSADLQEVSQILNDLRSNSNFGALVSAIPSPPASDSTEGTRQNLASILRTVFDAFSTEYDRLHQQAEAQRERLLRLMLVESQLTKALRENTELRLRVTELQSARPAQIAVSTNTTGIAVGSETDATEVVSTSARTQLTTTSVSESAGCENTATQENVSIGTNIRPLSLPQPAIPAWIVRASATSSTMQSVPPTPSVTPPNSVGSGPKQTAEIRPITSNVATVIPTPALQPVATISLATPGDSVFAPAVQVSSSHSAAVQECGLATTSVVSNVHMTVDQPTLFRTDPVSGESVCRAFSNIPVPSHRFWSIS</sequence>
<dbReference type="PANTHER" id="PTHR18898:SF2">
    <property type="entry name" value="NUCLEOPROTEIN TPR"/>
    <property type="match status" value="1"/>
</dbReference>
<comment type="subcellular location">
    <subcellularLocation>
        <location evidence="1">Nucleus</location>
    </subcellularLocation>
</comment>
<feature type="compositionally biased region" description="Basic and acidic residues" evidence="7">
    <location>
        <begin position="785"/>
        <end position="795"/>
    </location>
</feature>
<dbReference type="GO" id="GO:0005643">
    <property type="term" value="C:nuclear pore"/>
    <property type="evidence" value="ECO:0007669"/>
    <property type="project" value="TreeGrafter"/>
</dbReference>
<dbReference type="GO" id="GO:0017056">
    <property type="term" value="F:structural constituent of nuclear pore"/>
    <property type="evidence" value="ECO:0007669"/>
    <property type="project" value="TreeGrafter"/>
</dbReference>
<dbReference type="Pfam" id="PF25785">
    <property type="entry name" value="TPR"/>
    <property type="match status" value="1"/>
</dbReference>
<feature type="coiled-coil region" evidence="6">
    <location>
        <begin position="822"/>
        <end position="973"/>
    </location>
</feature>
<feature type="coiled-coil region" evidence="6">
    <location>
        <begin position="373"/>
        <end position="446"/>
    </location>
</feature>
<feature type="region of interest" description="Disordered" evidence="7">
    <location>
        <begin position="1228"/>
        <end position="1251"/>
    </location>
</feature>
<dbReference type="GO" id="GO:0034399">
    <property type="term" value="C:nuclear periphery"/>
    <property type="evidence" value="ECO:0007669"/>
    <property type="project" value="UniProtKB-ARBA"/>
</dbReference>
<evidence type="ECO:0000259" key="9">
    <source>
        <dbReference type="Pfam" id="PF25785"/>
    </source>
</evidence>
<evidence type="ECO:0000313" key="10">
    <source>
        <dbReference type="WBParaSite" id="ECPE_0000818201-mRNA-1"/>
    </source>
</evidence>
<evidence type="ECO:0000256" key="6">
    <source>
        <dbReference type="SAM" id="Coils"/>
    </source>
</evidence>
<feature type="compositionally biased region" description="Polar residues" evidence="7">
    <location>
        <begin position="715"/>
        <end position="725"/>
    </location>
</feature>
<evidence type="ECO:0000256" key="4">
    <source>
        <dbReference type="ARBA" id="ARBA00023054"/>
    </source>
</evidence>
<dbReference type="WBParaSite" id="ECPE_0000818201-mRNA-1">
    <property type="protein sequence ID" value="ECPE_0000818201-mRNA-1"/>
    <property type="gene ID" value="ECPE_0000818201"/>
</dbReference>
<dbReference type="Pfam" id="PF07926">
    <property type="entry name" value="TPR_MLP1_2"/>
    <property type="match status" value="1"/>
</dbReference>
<dbReference type="InterPro" id="IPR057974">
    <property type="entry name" value="NUA/TPR/MLP1-2-like_dom"/>
</dbReference>
<feature type="coiled-coil region" evidence="6">
    <location>
        <begin position="197"/>
        <end position="347"/>
    </location>
</feature>
<name>A0A183AMH5_9TREM</name>
<evidence type="ECO:0000256" key="2">
    <source>
        <dbReference type="ARBA" id="ARBA00005274"/>
    </source>
</evidence>
<reference evidence="10" key="1">
    <citation type="submission" date="2016-06" db="UniProtKB">
        <authorList>
            <consortium name="WormBaseParasite"/>
        </authorList>
    </citation>
    <scope>IDENTIFICATION</scope>
</reference>
<feature type="compositionally biased region" description="Basic and acidic residues" evidence="7">
    <location>
        <begin position="152"/>
        <end position="173"/>
    </location>
</feature>
<accession>A0A183AMH5</accession>
<dbReference type="Gene3D" id="1.10.287.1490">
    <property type="match status" value="1"/>
</dbReference>
<feature type="domain" description="Nucleoprotein TPR/MLP1-2" evidence="8">
    <location>
        <begin position="572"/>
        <end position="696"/>
    </location>
</feature>
<comment type="similarity">
    <text evidence="2">Belongs to the TPR family.</text>
</comment>
<proteinExistence type="inferred from homology"/>
<feature type="region of interest" description="Disordered" evidence="7">
    <location>
        <begin position="710"/>
        <end position="733"/>
    </location>
</feature>
<protein>
    <recommendedName>
        <fullName evidence="3">Nucleoprotein TPR</fullName>
    </recommendedName>
</protein>
<dbReference type="GO" id="GO:0006606">
    <property type="term" value="P:protein import into nucleus"/>
    <property type="evidence" value="ECO:0007669"/>
    <property type="project" value="InterPro"/>
</dbReference>
<feature type="coiled-coil region" evidence="6">
    <location>
        <begin position="1012"/>
        <end position="1060"/>
    </location>
</feature>
<keyword evidence="4 6" id="KW-0175">Coiled coil</keyword>
<feature type="domain" description="NUA/TPR/MLP1-2-like" evidence="9">
    <location>
        <begin position="45"/>
        <end position="93"/>
    </location>
</feature>